<comment type="caution">
    <text evidence="1">The sequence shown here is derived from an EMBL/GenBank/DDBJ whole genome shotgun (WGS) entry which is preliminary data.</text>
</comment>
<evidence type="ECO:0000313" key="1">
    <source>
        <dbReference type="EMBL" id="KIG15130.1"/>
    </source>
</evidence>
<proteinExistence type="predicted"/>
<dbReference type="RefSeq" id="WP_052552123.1">
    <property type="nucleotide sequence ID" value="NZ_JMCC02000059.1"/>
</dbReference>
<reference evidence="1 2" key="1">
    <citation type="submission" date="2014-12" db="EMBL/GenBank/DDBJ databases">
        <title>Genome assembly of Enhygromyxa salina DSM 15201.</title>
        <authorList>
            <person name="Sharma G."/>
            <person name="Subramanian S."/>
        </authorList>
    </citation>
    <scope>NUCLEOTIDE SEQUENCE [LARGE SCALE GENOMIC DNA]</scope>
    <source>
        <strain evidence="1 2">DSM 15201</strain>
    </source>
</reference>
<organism evidence="1 2">
    <name type="scientific">Enhygromyxa salina</name>
    <dbReference type="NCBI Taxonomy" id="215803"/>
    <lineage>
        <taxon>Bacteria</taxon>
        <taxon>Pseudomonadati</taxon>
        <taxon>Myxococcota</taxon>
        <taxon>Polyangia</taxon>
        <taxon>Nannocystales</taxon>
        <taxon>Nannocystaceae</taxon>
        <taxon>Enhygromyxa</taxon>
    </lineage>
</organism>
<dbReference type="SUPFAM" id="SSF88659">
    <property type="entry name" value="Sigma3 and sigma4 domains of RNA polymerase sigma factors"/>
    <property type="match status" value="1"/>
</dbReference>
<dbReference type="InterPro" id="IPR013324">
    <property type="entry name" value="RNA_pol_sigma_r3/r4-like"/>
</dbReference>
<evidence type="ECO:0000313" key="2">
    <source>
        <dbReference type="Proteomes" id="UP000031599"/>
    </source>
</evidence>
<dbReference type="InterPro" id="IPR036388">
    <property type="entry name" value="WH-like_DNA-bd_sf"/>
</dbReference>
<dbReference type="Proteomes" id="UP000031599">
    <property type="component" value="Unassembled WGS sequence"/>
</dbReference>
<dbReference type="InterPro" id="IPR013325">
    <property type="entry name" value="RNA_pol_sigma_r2"/>
</dbReference>
<sequence>MLDHSKLRAGDPATIRAAHRIIDRCLRRYLKDESRIREVAQSTFAEAILKLRRGATPSREVFIAWLVNCAGNALRRELTQVRRQVEYFESRMHSPTVPGPVELLEAKRELERIEHLLALCSMNEQLVLIAMARGDSAQEIAAKFGTTPAAVRSSVSRTRQRLRLSLTPEQRRERLLRMLQRAAQEHPSRFGTTRESSV</sequence>
<dbReference type="GO" id="GO:0006352">
    <property type="term" value="P:DNA-templated transcription initiation"/>
    <property type="evidence" value="ECO:0007669"/>
    <property type="project" value="InterPro"/>
</dbReference>
<dbReference type="Gene3D" id="1.10.1740.10">
    <property type="match status" value="1"/>
</dbReference>
<evidence type="ECO:0008006" key="3">
    <source>
        <dbReference type="Google" id="ProtNLM"/>
    </source>
</evidence>
<dbReference type="EMBL" id="JMCC02000059">
    <property type="protein sequence ID" value="KIG15130.1"/>
    <property type="molecule type" value="Genomic_DNA"/>
</dbReference>
<dbReference type="Gene3D" id="1.10.10.10">
    <property type="entry name" value="Winged helix-like DNA-binding domain superfamily/Winged helix DNA-binding domain"/>
    <property type="match status" value="1"/>
</dbReference>
<protein>
    <recommendedName>
        <fullName evidence="3">RNA polymerase sigma factor</fullName>
    </recommendedName>
</protein>
<name>A0A0C2CZU4_9BACT</name>
<gene>
    <name evidence="1" type="ORF">DB30_05830</name>
</gene>
<dbReference type="AlphaFoldDB" id="A0A0C2CZU4"/>
<dbReference type="GO" id="GO:0003700">
    <property type="term" value="F:DNA-binding transcription factor activity"/>
    <property type="evidence" value="ECO:0007669"/>
    <property type="project" value="InterPro"/>
</dbReference>
<accession>A0A0C2CZU4</accession>
<dbReference type="SUPFAM" id="SSF88946">
    <property type="entry name" value="Sigma2 domain of RNA polymerase sigma factors"/>
    <property type="match status" value="1"/>
</dbReference>